<dbReference type="InterPro" id="IPR039426">
    <property type="entry name" value="TonB-dep_rcpt-like"/>
</dbReference>
<keyword evidence="1" id="KW-0732">Signal</keyword>
<feature type="domain" description="TonB-dependent receptor plug" evidence="8">
    <location>
        <begin position="70"/>
        <end position="176"/>
    </location>
</feature>
<dbReference type="CDD" id="cd01347">
    <property type="entry name" value="ligand_gated_channel"/>
    <property type="match status" value="1"/>
</dbReference>
<dbReference type="Proteomes" id="UP001197214">
    <property type="component" value="Unassembled WGS sequence"/>
</dbReference>
<dbReference type="PANTHER" id="PTHR30069:SF53">
    <property type="entry name" value="COLICIN I RECEPTOR-RELATED"/>
    <property type="match status" value="1"/>
</dbReference>
<protein>
    <submittedName>
        <fullName evidence="9">TonB-dependent receptor</fullName>
    </submittedName>
</protein>
<evidence type="ECO:0000313" key="10">
    <source>
        <dbReference type="Proteomes" id="UP001197214"/>
    </source>
</evidence>
<dbReference type="PROSITE" id="PS01156">
    <property type="entry name" value="TONB_DEPENDENT_REC_2"/>
    <property type="match status" value="1"/>
</dbReference>
<name>A0ABS6XJ38_9SPHN</name>
<comment type="caution">
    <text evidence="9">The sequence shown here is derived from an EMBL/GenBank/DDBJ whole genome shotgun (WGS) entry which is preliminary data.</text>
</comment>
<sequence>MGEEVKIAQLLAGIALIAPATVHAQQTGETVQAPQPDAAGATDSAATGGTDADSGEILVTATRTPTAIDRIASSVTVLDKDAIDRAGDLTVADLLLRTPGVSLSRNGGYGTATSLRIRGAETDQTVVVIDGVKLNDPSSTGGGYNFGNLLIGDAARIEVLRGPQSTLWGSQAIGGVVNIVTPMPQKSLEGSFDVSAGSRNTVSGRAAIGGRTGPLSWRVGGQTFTTDGISAIAPEYGGSEKDGYTNRSASGRAVLDITDGISADVRGYYGHGRTEIDGFSGDTDEYSLNDEFVGYAGLNIALFDGRLRNRIGYAYTDTDRDNYDPARERKNTFDAAGKNERIEYQGSLAITRRIDATFGAEHEISRFRSVSPAASLSTPIPEPARGRAEVNSFYGQVNAEVIDGLTLTGGVRNDDHNSYGDKTLFAGGAVWKLPSNTILRASYSEGFKAPSLYQLYSEYGNQTLDPERAKGWEAGVEQRLLGGLAAIGATYFERRSHDLIDYSSCSTDSDDPMCVIPGTTTPRYGYYRNVDRAFAQGIEAAGRLRFGGLLIDGNYTWTLSEDRSPDSGTYGNQLGRRPRHSWNASATYTLPAGISLGGAVRWSGASYDSVYNSTRLDSYTLVDLRLDVPLSDDVTLFMRGDNVFDEDYRTAARYSTLGRSIRAGLRGRF</sequence>
<evidence type="ECO:0000313" key="9">
    <source>
        <dbReference type="EMBL" id="MBW4330206.1"/>
    </source>
</evidence>
<evidence type="ECO:0000256" key="4">
    <source>
        <dbReference type="PROSITE-ProRule" id="PRU10144"/>
    </source>
</evidence>
<dbReference type="PANTHER" id="PTHR30069">
    <property type="entry name" value="TONB-DEPENDENT OUTER MEMBRANE RECEPTOR"/>
    <property type="match status" value="1"/>
</dbReference>
<feature type="compositionally biased region" description="Low complexity" evidence="6">
    <location>
        <begin position="37"/>
        <end position="52"/>
    </location>
</feature>
<keyword evidence="3 5" id="KW-0472">Membrane</keyword>
<evidence type="ECO:0000256" key="2">
    <source>
        <dbReference type="ARBA" id="ARBA00023065"/>
    </source>
</evidence>
<keyword evidence="3" id="KW-0813">Transport</keyword>
<dbReference type="RefSeq" id="WP_219237404.1">
    <property type="nucleotide sequence ID" value="NZ_JAHWZX010000003.1"/>
</dbReference>
<feature type="short sequence motif" description="TonB C-terminal box" evidence="4">
    <location>
        <begin position="652"/>
        <end position="669"/>
    </location>
</feature>
<feature type="domain" description="TonB-dependent receptor-like beta-barrel" evidence="7">
    <location>
        <begin position="244"/>
        <end position="643"/>
    </location>
</feature>
<keyword evidence="3" id="KW-1134">Transmembrane beta strand</keyword>
<dbReference type="InterPro" id="IPR000531">
    <property type="entry name" value="Beta-barrel_TonB"/>
</dbReference>
<comment type="subcellular location">
    <subcellularLocation>
        <location evidence="3">Cell outer membrane</location>
        <topology evidence="3">Multi-pass membrane protein</topology>
    </subcellularLocation>
</comment>
<dbReference type="PROSITE" id="PS52016">
    <property type="entry name" value="TONB_DEPENDENT_REC_3"/>
    <property type="match status" value="1"/>
</dbReference>
<evidence type="ECO:0000259" key="8">
    <source>
        <dbReference type="Pfam" id="PF07715"/>
    </source>
</evidence>
<gene>
    <name evidence="9" type="ORF">KY084_04870</name>
</gene>
<dbReference type="InterPro" id="IPR012910">
    <property type="entry name" value="Plug_dom"/>
</dbReference>
<keyword evidence="9" id="KW-0675">Receptor</keyword>
<reference evidence="9 10" key="1">
    <citation type="submission" date="2021-07" db="EMBL/GenBank/DDBJ databases">
        <title>Stakelama flava sp. nov., a novel endophytic bacterium isolated from branch of Kandelia candel.</title>
        <authorList>
            <person name="Tuo L."/>
        </authorList>
    </citation>
    <scope>NUCLEOTIDE SEQUENCE [LARGE SCALE GENOMIC DNA]</scope>
    <source>
        <strain evidence="9 10">CBK3Z-3</strain>
    </source>
</reference>
<evidence type="ECO:0000259" key="7">
    <source>
        <dbReference type="Pfam" id="PF00593"/>
    </source>
</evidence>
<keyword evidence="2" id="KW-0406">Ion transport</keyword>
<evidence type="ECO:0000256" key="1">
    <source>
        <dbReference type="ARBA" id="ARBA00022729"/>
    </source>
</evidence>
<keyword evidence="3" id="KW-0998">Cell outer membrane</keyword>
<evidence type="ECO:0000256" key="5">
    <source>
        <dbReference type="RuleBase" id="RU003357"/>
    </source>
</evidence>
<feature type="region of interest" description="Disordered" evidence="6">
    <location>
        <begin position="27"/>
        <end position="54"/>
    </location>
</feature>
<proteinExistence type="inferred from homology"/>
<organism evidence="9 10">
    <name type="scientific">Stakelama flava</name>
    <dbReference type="NCBI Taxonomy" id="2860338"/>
    <lineage>
        <taxon>Bacteria</taxon>
        <taxon>Pseudomonadati</taxon>
        <taxon>Pseudomonadota</taxon>
        <taxon>Alphaproteobacteria</taxon>
        <taxon>Sphingomonadales</taxon>
        <taxon>Sphingomonadaceae</taxon>
        <taxon>Stakelama</taxon>
    </lineage>
</organism>
<dbReference type="EMBL" id="JAHWZX010000003">
    <property type="protein sequence ID" value="MBW4330206.1"/>
    <property type="molecule type" value="Genomic_DNA"/>
</dbReference>
<evidence type="ECO:0000256" key="3">
    <source>
        <dbReference type="PROSITE-ProRule" id="PRU01360"/>
    </source>
</evidence>
<comment type="similarity">
    <text evidence="3 5">Belongs to the TonB-dependent receptor family.</text>
</comment>
<accession>A0ABS6XJ38</accession>
<keyword evidence="10" id="KW-1185">Reference proteome</keyword>
<dbReference type="Pfam" id="PF07715">
    <property type="entry name" value="Plug"/>
    <property type="match status" value="1"/>
</dbReference>
<dbReference type="InterPro" id="IPR010917">
    <property type="entry name" value="TonB_rcpt_CS"/>
</dbReference>
<keyword evidence="3" id="KW-0812">Transmembrane</keyword>
<dbReference type="Pfam" id="PF00593">
    <property type="entry name" value="TonB_dep_Rec_b-barrel"/>
    <property type="match status" value="1"/>
</dbReference>
<evidence type="ECO:0000256" key="6">
    <source>
        <dbReference type="SAM" id="MobiDB-lite"/>
    </source>
</evidence>
<keyword evidence="5" id="KW-0798">TonB box</keyword>